<protein>
    <submittedName>
        <fullName evidence="2">RimJ/RimL family protein N-acetyltransferase</fullName>
    </submittedName>
</protein>
<sequence>MNFSIQPTLENERAQLVPLQETDFTEVFAVASDPKIWEQHPNKDRWQEPVFRSFFEGAMKSGGAFKIVDKTSGKVAGSSRFYDYDPETNSIFIGYTFYGTAFWGAGINSSVKKLMLDYIFQFVDKVHFHIGASNIRSQIAIQRIGAVKVGEQEVAYYGEPNRHNFVYEITRENWVQPQS</sequence>
<feature type="domain" description="N-acetyltransferase" evidence="1">
    <location>
        <begin position="14"/>
        <end position="172"/>
    </location>
</feature>
<dbReference type="InterPro" id="IPR000182">
    <property type="entry name" value="GNAT_dom"/>
</dbReference>
<keyword evidence="2" id="KW-0808">Transferase</keyword>
<name>A0A327VVQ8_9BACT</name>
<proteinExistence type="predicted"/>
<keyword evidence="3" id="KW-1185">Reference proteome</keyword>
<dbReference type="RefSeq" id="WP_111593530.1">
    <property type="nucleotide sequence ID" value="NZ_QLMA01000006.1"/>
</dbReference>
<comment type="caution">
    <text evidence="2">The sequence shown here is derived from an EMBL/GenBank/DDBJ whole genome shotgun (WGS) entry which is preliminary data.</text>
</comment>
<organism evidence="2 3">
    <name type="scientific">Chitinophaga dinghuensis</name>
    <dbReference type="NCBI Taxonomy" id="1539050"/>
    <lineage>
        <taxon>Bacteria</taxon>
        <taxon>Pseudomonadati</taxon>
        <taxon>Bacteroidota</taxon>
        <taxon>Chitinophagia</taxon>
        <taxon>Chitinophagales</taxon>
        <taxon>Chitinophagaceae</taxon>
        <taxon>Chitinophaga</taxon>
    </lineage>
</organism>
<accession>A0A327VVQ8</accession>
<dbReference type="AlphaFoldDB" id="A0A327VVQ8"/>
<dbReference type="PANTHER" id="PTHR43610:SF1">
    <property type="entry name" value="N-ACETYLTRANSFERASE DOMAIN-CONTAINING PROTEIN"/>
    <property type="match status" value="1"/>
</dbReference>
<reference evidence="2 3" key="1">
    <citation type="submission" date="2018-06" db="EMBL/GenBank/DDBJ databases">
        <title>Genomic Encyclopedia of Archaeal and Bacterial Type Strains, Phase II (KMG-II): from individual species to whole genera.</title>
        <authorList>
            <person name="Goeker M."/>
        </authorList>
    </citation>
    <scope>NUCLEOTIDE SEQUENCE [LARGE SCALE GENOMIC DNA]</scope>
    <source>
        <strain evidence="2 3">DSM 29821</strain>
    </source>
</reference>
<evidence type="ECO:0000313" key="2">
    <source>
        <dbReference type="EMBL" id="RAJ79055.1"/>
    </source>
</evidence>
<evidence type="ECO:0000259" key="1">
    <source>
        <dbReference type="PROSITE" id="PS51186"/>
    </source>
</evidence>
<dbReference type="PANTHER" id="PTHR43610">
    <property type="entry name" value="BLL6696 PROTEIN"/>
    <property type="match status" value="1"/>
</dbReference>
<gene>
    <name evidence="2" type="ORF">CLV59_106115</name>
</gene>
<evidence type="ECO:0000313" key="3">
    <source>
        <dbReference type="Proteomes" id="UP000249819"/>
    </source>
</evidence>
<dbReference type="SUPFAM" id="SSF55729">
    <property type="entry name" value="Acyl-CoA N-acyltransferases (Nat)"/>
    <property type="match status" value="1"/>
</dbReference>
<dbReference type="EMBL" id="QLMA01000006">
    <property type="protein sequence ID" value="RAJ79055.1"/>
    <property type="molecule type" value="Genomic_DNA"/>
</dbReference>
<dbReference type="Proteomes" id="UP000249819">
    <property type="component" value="Unassembled WGS sequence"/>
</dbReference>
<dbReference type="OrthoDB" id="9795199at2"/>
<dbReference type="Pfam" id="PF13302">
    <property type="entry name" value="Acetyltransf_3"/>
    <property type="match status" value="1"/>
</dbReference>
<dbReference type="GO" id="GO:0016747">
    <property type="term" value="F:acyltransferase activity, transferring groups other than amino-acyl groups"/>
    <property type="evidence" value="ECO:0007669"/>
    <property type="project" value="InterPro"/>
</dbReference>
<dbReference type="Gene3D" id="3.40.630.30">
    <property type="match status" value="1"/>
</dbReference>
<dbReference type="InterPro" id="IPR016181">
    <property type="entry name" value="Acyl_CoA_acyltransferase"/>
</dbReference>
<dbReference type="PROSITE" id="PS51186">
    <property type="entry name" value="GNAT"/>
    <property type="match status" value="1"/>
</dbReference>